<dbReference type="SUPFAM" id="SSF50956">
    <property type="entry name" value="Thermostable phytase (3-phytase)"/>
    <property type="match status" value="1"/>
</dbReference>
<dbReference type="AlphaFoldDB" id="A0A6G1ZII1"/>
<organism evidence="1">
    <name type="scientific">Parabacteroides goldsteinii</name>
    <dbReference type="NCBI Taxonomy" id="328812"/>
    <lineage>
        <taxon>Bacteria</taxon>
        <taxon>Pseudomonadati</taxon>
        <taxon>Bacteroidota</taxon>
        <taxon>Bacteroidia</taxon>
        <taxon>Bacteroidales</taxon>
        <taxon>Tannerellaceae</taxon>
        <taxon>Parabacteroides</taxon>
    </lineage>
</organism>
<protein>
    <submittedName>
        <fullName evidence="1">6-bladed beta-propeller</fullName>
    </submittedName>
</protein>
<accession>A0A6G1ZII1</accession>
<dbReference type="InterPro" id="IPR011042">
    <property type="entry name" value="6-blade_b-propeller_TolB-like"/>
</dbReference>
<evidence type="ECO:0000313" key="1">
    <source>
        <dbReference type="EMBL" id="MRY13625.1"/>
    </source>
</evidence>
<comment type="caution">
    <text evidence="1">The sequence shown here is derived from an EMBL/GenBank/DDBJ whole genome shotgun (WGS) entry which is preliminary data.</text>
</comment>
<sequence>MNTFIISQRVFFLFFLLGLGACQQKNKDLDTDVSIEEIHVNDFDEHAIAYKDFVYAYHFVPLETTDSCLVGNVLGVEVTEERIFILDDKDKLWVFDTDGKYVGRIGTQGPGPEEYSHASKFYVNESKGHIGILDLTSSRVFRYTLDNKFIDQIRFEFDLVCTGVVTVNNGETVLLLSSNSKQEKYNYAAYDESDFSLISYQIPFRILGEDGCSNSMLLAHNAGTSSLALAMNSDTIYQWKENRLQPAFLVEGGLKHITAEALMEKTPHDCATAVGIRLAREDGYSMGVQELYATDRYWCLEYPSKDMTLFVDWEQGEKRMLRPEKATILSTFSFGATSTTNTSLTRCLSVGDMEFIKEDLKDNNHPEFHELYGRLTEDSNPVIGVLDYGKLFK</sequence>
<name>A0A6G1ZII1_9BACT</name>
<gene>
    <name evidence="1" type="ORF">GKE01_19455</name>
</gene>
<dbReference type="Pfam" id="PF17170">
    <property type="entry name" value="DUF5128"/>
    <property type="match status" value="1"/>
</dbReference>
<dbReference type="EMBL" id="WKLP01000032">
    <property type="protein sequence ID" value="MRY13625.1"/>
    <property type="molecule type" value="Genomic_DNA"/>
</dbReference>
<reference evidence="1" key="1">
    <citation type="journal article" date="2019" name="Nat. Med.">
        <title>A library of human gut bacterial isolates paired with longitudinal multiomics data enables mechanistic microbiome research.</title>
        <authorList>
            <person name="Poyet M."/>
            <person name="Groussin M."/>
            <person name="Gibbons S.M."/>
            <person name="Avila-Pacheco J."/>
            <person name="Jiang X."/>
            <person name="Kearney S.M."/>
            <person name="Perrotta A.R."/>
            <person name="Berdy B."/>
            <person name="Zhao S."/>
            <person name="Lieberman T.D."/>
            <person name="Swanson P.K."/>
            <person name="Smith M."/>
            <person name="Roesemann S."/>
            <person name="Alexander J.E."/>
            <person name="Rich S.A."/>
            <person name="Livny J."/>
            <person name="Vlamakis H."/>
            <person name="Clish C."/>
            <person name="Bullock K."/>
            <person name="Deik A."/>
            <person name="Scott J."/>
            <person name="Pierce K.A."/>
            <person name="Xavier R.J."/>
            <person name="Alm E.J."/>
        </authorList>
    </citation>
    <scope>NUCLEOTIDE SEQUENCE</scope>
    <source>
        <strain evidence="1">BIOML-A4</strain>
    </source>
</reference>
<dbReference type="Gene3D" id="2.120.10.30">
    <property type="entry name" value="TolB, C-terminal domain"/>
    <property type="match status" value="1"/>
</dbReference>
<dbReference type="RefSeq" id="WP_010800674.1">
    <property type="nucleotide sequence ID" value="NZ_CAJSYT010000008.1"/>
</dbReference>
<proteinExistence type="predicted"/>